<evidence type="ECO:0000256" key="3">
    <source>
        <dbReference type="ARBA" id="ARBA00022692"/>
    </source>
</evidence>
<keyword evidence="14" id="KW-1185">Reference proteome</keyword>
<dbReference type="GO" id="GO:0005886">
    <property type="term" value="C:plasma membrane"/>
    <property type="evidence" value="ECO:0007669"/>
    <property type="project" value="UniProtKB-SubCell"/>
</dbReference>
<keyword evidence="5 9" id="KW-0297">G-protein coupled receptor</keyword>
<dbReference type="PROSITE" id="PS00237">
    <property type="entry name" value="G_PROTEIN_RECEP_F1_1"/>
    <property type="match status" value="1"/>
</dbReference>
<feature type="transmembrane region" description="Helical" evidence="11">
    <location>
        <begin position="166"/>
        <end position="188"/>
    </location>
</feature>
<dbReference type="Gene3D" id="1.20.1070.10">
    <property type="entry name" value="Rhodopsin 7-helix transmembrane proteins"/>
    <property type="match status" value="2"/>
</dbReference>
<feature type="transmembrane region" description="Helical" evidence="11">
    <location>
        <begin position="115"/>
        <end position="146"/>
    </location>
</feature>
<gene>
    <name evidence="13" type="ORF">NP493_1009g00007</name>
</gene>
<feature type="transmembrane region" description="Helical" evidence="11">
    <location>
        <begin position="507"/>
        <end position="529"/>
    </location>
</feature>
<feature type="region of interest" description="Disordered" evidence="10">
    <location>
        <begin position="434"/>
        <end position="458"/>
    </location>
</feature>
<dbReference type="PROSITE" id="PS50262">
    <property type="entry name" value="G_PROTEIN_RECEP_F1_2"/>
    <property type="match status" value="1"/>
</dbReference>
<evidence type="ECO:0000256" key="5">
    <source>
        <dbReference type="ARBA" id="ARBA00023040"/>
    </source>
</evidence>
<evidence type="ECO:0000256" key="6">
    <source>
        <dbReference type="ARBA" id="ARBA00023136"/>
    </source>
</evidence>
<evidence type="ECO:0000256" key="7">
    <source>
        <dbReference type="ARBA" id="ARBA00023170"/>
    </source>
</evidence>
<keyword evidence="6 11" id="KW-0472">Membrane</keyword>
<dbReference type="PANTHER" id="PTHR24248:SF189">
    <property type="entry name" value="ALPHA2-ADRENERGIC-LIKE OCTOPAMINE RECEPTOR, ISOFORM B"/>
    <property type="match status" value="1"/>
</dbReference>
<evidence type="ECO:0000256" key="8">
    <source>
        <dbReference type="ARBA" id="ARBA00023224"/>
    </source>
</evidence>
<keyword evidence="3 9" id="KW-0812">Transmembrane</keyword>
<keyword evidence="7 9" id="KW-0675">Receptor</keyword>
<dbReference type="PANTHER" id="PTHR24248">
    <property type="entry name" value="ADRENERGIC RECEPTOR-RELATED G-PROTEIN COUPLED RECEPTOR"/>
    <property type="match status" value="1"/>
</dbReference>
<feature type="domain" description="G-protein coupled receptors family 1 profile" evidence="12">
    <location>
        <begin position="67"/>
        <end position="526"/>
    </location>
</feature>
<proteinExistence type="inferred from homology"/>
<dbReference type="SMART" id="SM01381">
    <property type="entry name" value="7TM_GPCR_Srsx"/>
    <property type="match status" value="1"/>
</dbReference>
<dbReference type="AlphaFoldDB" id="A0AAD9NKJ8"/>
<accession>A0AAD9NKJ8</accession>
<dbReference type="InterPro" id="IPR000276">
    <property type="entry name" value="GPCR_Rhodpsn"/>
</dbReference>
<dbReference type="Proteomes" id="UP001209878">
    <property type="component" value="Unassembled WGS sequence"/>
</dbReference>
<evidence type="ECO:0000256" key="11">
    <source>
        <dbReference type="SAM" id="Phobius"/>
    </source>
</evidence>
<sequence>MGDNWTRLVTGGVVHDPAYAHRVVIPANDNDTAAEDAPPGGGGNLSVLYVVSVCVAVCLVILLVILGNTLVIVAIAVDNSLKQLQNWLIASLAASDLLLGVLIMPLSLANELMGYWVFGNVLCAFWLSTDVFLCTASILNLCVISVDRYMSITRVTYARQRTLRKIVAMIAVVWLLSVVICFPPLVGWKRPQPTTALGQPLCVLSEEVGYVIYSTLGSFYLPLVVMVVVYFKIYVTVRSQARRSVRNKRAALARATVASTAVAVTASRAMPTTDPTRPRTPACRSVSPDDSSPAREERLDSPRQDTSSSDKCPFYNNLVTNNADEDLTRQDGGGRTEYFTNTDVYRCRVTRDSVLSACNDSSEAPDTDGPEVGSFPPLLKSHNLVSSDTRDDRLGAKNGGNNVSTSGGEGMSDRDCVRHTTPTPVYLLRKLSTGRNARHKKSPPLQTSGRSLRNDTDRLKRKLARARERRATVVLGIIMLTFICCWLPFFATYLVSSLTAMPVHRMVFAVFFWIGYCNSALNPIIYTIFNRDFRLAFKRLICRKDTPA</sequence>
<comment type="similarity">
    <text evidence="9">Belongs to the G-protein coupled receptor 1 family.</text>
</comment>
<evidence type="ECO:0000256" key="4">
    <source>
        <dbReference type="ARBA" id="ARBA00022989"/>
    </source>
</evidence>
<evidence type="ECO:0000259" key="12">
    <source>
        <dbReference type="PROSITE" id="PS50262"/>
    </source>
</evidence>
<evidence type="ECO:0000256" key="2">
    <source>
        <dbReference type="ARBA" id="ARBA00022475"/>
    </source>
</evidence>
<feature type="transmembrane region" description="Helical" evidence="11">
    <location>
        <begin position="47"/>
        <end position="75"/>
    </location>
</feature>
<evidence type="ECO:0000256" key="10">
    <source>
        <dbReference type="SAM" id="MobiDB-lite"/>
    </source>
</evidence>
<feature type="transmembrane region" description="Helical" evidence="11">
    <location>
        <begin position="87"/>
        <end position="109"/>
    </location>
</feature>
<evidence type="ECO:0000256" key="1">
    <source>
        <dbReference type="ARBA" id="ARBA00004651"/>
    </source>
</evidence>
<dbReference type="Pfam" id="PF00001">
    <property type="entry name" value="7tm_1"/>
    <property type="match status" value="2"/>
</dbReference>
<feature type="region of interest" description="Disordered" evidence="10">
    <location>
        <begin position="358"/>
        <end position="415"/>
    </location>
</feature>
<feature type="region of interest" description="Disordered" evidence="10">
    <location>
        <begin position="266"/>
        <end position="318"/>
    </location>
</feature>
<keyword evidence="8 9" id="KW-0807">Transducer</keyword>
<protein>
    <recommendedName>
        <fullName evidence="12">G-protein coupled receptors family 1 profile domain-containing protein</fullName>
    </recommendedName>
</protein>
<dbReference type="PRINTS" id="PR00237">
    <property type="entry name" value="GPCRRHODOPSN"/>
</dbReference>
<evidence type="ECO:0000256" key="9">
    <source>
        <dbReference type="RuleBase" id="RU000688"/>
    </source>
</evidence>
<feature type="transmembrane region" description="Helical" evidence="11">
    <location>
        <begin position="471"/>
        <end position="495"/>
    </location>
</feature>
<keyword evidence="4 11" id="KW-1133">Transmembrane helix</keyword>
<dbReference type="InterPro" id="IPR017452">
    <property type="entry name" value="GPCR_Rhodpsn_7TM"/>
</dbReference>
<comment type="caution">
    <text evidence="13">The sequence shown here is derived from an EMBL/GenBank/DDBJ whole genome shotgun (WGS) entry which is preliminary data.</text>
</comment>
<evidence type="ECO:0000313" key="14">
    <source>
        <dbReference type="Proteomes" id="UP001209878"/>
    </source>
</evidence>
<evidence type="ECO:0000313" key="13">
    <source>
        <dbReference type="EMBL" id="KAK2171968.1"/>
    </source>
</evidence>
<dbReference type="GO" id="GO:0004930">
    <property type="term" value="F:G protein-coupled receptor activity"/>
    <property type="evidence" value="ECO:0007669"/>
    <property type="project" value="UniProtKB-KW"/>
</dbReference>
<organism evidence="13 14">
    <name type="scientific">Ridgeia piscesae</name>
    <name type="common">Tubeworm</name>
    <dbReference type="NCBI Taxonomy" id="27915"/>
    <lineage>
        <taxon>Eukaryota</taxon>
        <taxon>Metazoa</taxon>
        <taxon>Spiralia</taxon>
        <taxon>Lophotrochozoa</taxon>
        <taxon>Annelida</taxon>
        <taxon>Polychaeta</taxon>
        <taxon>Sedentaria</taxon>
        <taxon>Canalipalpata</taxon>
        <taxon>Sabellida</taxon>
        <taxon>Siboglinidae</taxon>
        <taxon>Ridgeia</taxon>
    </lineage>
</organism>
<comment type="subcellular location">
    <subcellularLocation>
        <location evidence="1">Cell membrane</location>
        <topology evidence="1">Multi-pass membrane protein</topology>
    </subcellularLocation>
</comment>
<name>A0AAD9NKJ8_RIDPI</name>
<feature type="compositionally biased region" description="Basic and acidic residues" evidence="10">
    <location>
        <begin position="292"/>
        <end position="303"/>
    </location>
</feature>
<feature type="compositionally biased region" description="Low complexity" evidence="10">
    <location>
        <begin position="266"/>
        <end position="281"/>
    </location>
</feature>
<keyword evidence="2" id="KW-1003">Cell membrane</keyword>
<dbReference type="SUPFAM" id="SSF81321">
    <property type="entry name" value="Family A G protein-coupled receptor-like"/>
    <property type="match status" value="1"/>
</dbReference>
<dbReference type="EMBL" id="JAODUO010001007">
    <property type="protein sequence ID" value="KAK2171968.1"/>
    <property type="molecule type" value="Genomic_DNA"/>
</dbReference>
<reference evidence="13" key="1">
    <citation type="journal article" date="2023" name="Mol. Biol. Evol.">
        <title>Third-Generation Sequencing Reveals the Adaptive Role of the Epigenome in Three Deep-Sea Polychaetes.</title>
        <authorList>
            <person name="Perez M."/>
            <person name="Aroh O."/>
            <person name="Sun Y."/>
            <person name="Lan Y."/>
            <person name="Juniper S.K."/>
            <person name="Young C.R."/>
            <person name="Angers B."/>
            <person name="Qian P.Y."/>
        </authorList>
    </citation>
    <scope>NUCLEOTIDE SEQUENCE</scope>
    <source>
        <strain evidence="13">R07B-5</strain>
    </source>
</reference>
<feature type="transmembrane region" description="Helical" evidence="11">
    <location>
        <begin position="208"/>
        <end position="233"/>
    </location>
</feature>